<dbReference type="AlphaFoldDB" id="A0A5B8W8V7"/>
<feature type="signal peptide" evidence="1">
    <location>
        <begin position="1"/>
        <end position="21"/>
    </location>
</feature>
<evidence type="ECO:0008006" key="4">
    <source>
        <dbReference type="Google" id="ProtNLM"/>
    </source>
</evidence>
<dbReference type="KEGG" id="mgk:FSB76_31280"/>
<dbReference type="RefSeq" id="WP_147060568.1">
    <property type="nucleotide sequence ID" value="NZ_CP042437.1"/>
</dbReference>
<protein>
    <recommendedName>
        <fullName evidence="4">CBM-cenC domain-containing protein</fullName>
    </recommendedName>
</protein>
<reference evidence="2 3" key="1">
    <citation type="journal article" date="2013" name="J. Microbiol.">
        <title>Mucilaginibacter ginsenosidivorax sp. nov., with ginsenoside converting activity isolated from sediment.</title>
        <authorList>
            <person name="Kim J.K."/>
            <person name="Choi T.E."/>
            <person name="Liu Q.M."/>
            <person name="Park H.Y."/>
            <person name="Yi T.H."/>
            <person name="Yoon M.H."/>
            <person name="Kim S.C."/>
            <person name="Im W.T."/>
        </authorList>
    </citation>
    <scope>NUCLEOTIDE SEQUENCE [LARGE SCALE GENOMIC DNA]</scope>
    <source>
        <strain evidence="2 3">KHI28</strain>
    </source>
</reference>
<evidence type="ECO:0000256" key="1">
    <source>
        <dbReference type="SAM" id="SignalP"/>
    </source>
</evidence>
<feature type="chain" id="PRO_5022965921" description="CBM-cenC domain-containing protein" evidence="1">
    <location>
        <begin position="22"/>
        <end position="179"/>
    </location>
</feature>
<keyword evidence="3" id="KW-1185">Reference proteome</keyword>
<accession>A0A5B8W8V7</accession>
<dbReference type="EMBL" id="CP042437">
    <property type="protein sequence ID" value="QEC80223.1"/>
    <property type="molecule type" value="Genomic_DNA"/>
</dbReference>
<sequence length="179" mass="19465">MKAIKIIFSMGLILLMLKANAQKNLLTNGGFEDDFYGWNDGGGQITPWNIKSGKNSCAIVTTSTDKWVGIDQTVRIPKKATAIEFSAWLKTLNVVKGKNDWEGALFSVAFLDSNDKEINGGDNIARITGDQQWTLYAKVINIPPKAVSFKVLIAMGNASGTMIVDDVAAKEVIEQPAVK</sequence>
<evidence type="ECO:0000313" key="3">
    <source>
        <dbReference type="Proteomes" id="UP000321362"/>
    </source>
</evidence>
<dbReference type="InterPro" id="IPR008979">
    <property type="entry name" value="Galactose-bd-like_sf"/>
</dbReference>
<name>A0A5B8W8V7_9SPHI</name>
<dbReference type="Gene3D" id="2.60.120.260">
    <property type="entry name" value="Galactose-binding domain-like"/>
    <property type="match status" value="1"/>
</dbReference>
<proteinExistence type="predicted"/>
<gene>
    <name evidence="2" type="ORF">FSB76_31280</name>
</gene>
<organism evidence="2 3">
    <name type="scientific">Mucilaginibacter ginsenosidivorax</name>
    <dbReference type="NCBI Taxonomy" id="862126"/>
    <lineage>
        <taxon>Bacteria</taxon>
        <taxon>Pseudomonadati</taxon>
        <taxon>Bacteroidota</taxon>
        <taxon>Sphingobacteriia</taxon>
        <taxon>Sphingobacteriales</taxon>
        <taxon>Sphingobacteriaceae</taxon>
        <taxon>Mucilaginibacter</taxon>
    </lineage>
</organism>
<keyword evidence="1" id="KW-0732">Signal</keyword>
<evidence type="ECO:0000313" key="2">
    <source>
        <dbReference type="EMBL" id="QEC80223.1"/>
    </source>
</evidence>
<dbReference type="Proteomes" id="UP000321362">
    <property type="component" value="Chromosome"/>
</dbReference>
<dbReference type="OrthoDB" id="673539at2"/>
<dbReference type="SUPFAM" id="SSF49785">
    <property type="entry name" value="Galactose-binding domain-like"/>
    <property type="match status" value="1"/>
</dbReference>